<evidence type="ECO:0000313" key="2">
    <source>
        <dbReference type="EMBL" id="MBW61540.1"/>
    </source>
</evidence>
<organism evidence="2">
    <name type="scientific">Anopheles marajoara</name>
    <dbReference type="NCBI Taxonomy" id="58244"/>
    <lineage>
        <taxon>Eukaryota</taxon>
        <taxon>Metazoa</taxon>
        <taxon>Ecdysozoa</taxon>
        <taxon>Arthropoda</taxon>
        <taxon>Hexapoda</taxon>
        <taxon>Insecta</taxon>
        <taxon>Pterygota</taxon>
        <taxon>Neoptera</taxon>
        <taxon>Endopterygota</taxon>
        <taxon>Diptera</taxon>
        <taxon>Nematocera</taxon>
        <taxon>Culicoidea</taxon>
        <taxon>Culicidae</taxon>
        <taxon>Anophelinae</taxon>
        <taxon>Anopheles</taxon>
    </lineage>
</organism>
<protein>
    <submittedName>
        <fullName evidence="2">Putative secreted protein</fullName>
    </submittedName>
</protein>
<accession>A0A2M4C8A3</accession>
<sequence length="105" mass="11895">MHFRCFVLVLIAARIPPPFDSWRDDGDSCVNKKKGLLEDLLFAPCTRSNHYAHLATQLNTPTGRLDLQRHSISPGGGRPRQLTHFVVALFLHSHPHNHHTRQTNG</sequence>
<feature type="chain" id="PRO_5014669580" evidence="1">
    <location>
        <begin position="22"/>
        <end position="105"/>
    </location>
</feature>
<keyword evidence="1" id="KW-0732">Signal</keyword>
<feature type="signal peptide" evidence="1">
    <location>
        <begin position="1"/>
        <end position="21"/>
    </location>
</feature>
<reference evidence="2" key="1">
    <citation type="submission" date="2018-01" db="EMBL/GenBank/DDBJ databases">
        <title>An insight into the sialome of Amazonian anophelines.</title>
        <authorList>
            <person name="Ribeiro J.M."/>
            <person name="Scarpassa V."/>
            <person name="Calvo E."/>
        </authorList>
    </citation>
    <scope>NUCLEOTIDE SEQUENCE</scope>
    <source>
        <tissue evidence="2">Salivary glands</tissue>
    </source>
</reference>
<name>A0A2M4C8A3_9DIPT</name>
<dbReference type="AlphaFoldDB" id="A0A2M4C8A3"/>
<evidence type="ECO:0000256" key="1">
    <source>
        <dbReference type="SAM" id="SignalP"/>
    </source>
</evidence>
<proteinExistence type="predicted"/>
<dbReference type="EMBL" id="GGFJ01012399">
    <property type="protein sequence ID" value="MBW61540.1"/>
    <property type="molecule type" value="Transcribed_RNA"/>
</dbReference>